<evidence type="ECO:0008006" key="5">
    <source>
        <dbReference type="Google" id="ProtNLM"/>
    </source>
</evidence>
<name>A0A8T2MBH1_ASTMX</name>
<gene>
    <name evidence="3" type="ORF">AMEX_G6035</name>
</gene>
<evidence type="ECO:0000256" key="1">
    <source>
        <dbReference type="SAM" id="Coils"/>
    </source>
</evidence>
<feature type="compositionally biased region" description="Basic and acidic residues" evidence="2">
    <location>
        <begin position="12"/>
        <end position="29"/>
    </location>
</feature>
<organism evidence="3 4">
    <name type="scientific">Astyanax mexicanus</name>
    <name type="common">Blind cave fish</name>
    <name type="synonym">Astyanax fasciatus mexicanus</name>
    <dbReference type="NCBI Taxonomy" id="7994"/>
    <lineage>
        <taxon>Eukaryota</taxon>
        <taxon>Metazoa</taxon>
        <taxon>Chordata</taxon>
        <taxon>Craniata</taxon>
        <taxon>Vertebrata</taxon>
        <taxon>Euteleostomi</taxon>
        <taxon>Actinopterygii</taxon>
        <taxon>Neopterygii</taxon>
        <taxon>Teleostei</taxon>
        <taxon>Ostariophysi</taxon>
        <taxon>Characiformes</taxon>
        <taxon>Characoidei</taxon>
        <taxon>Acestrorhamphidae</taxon>
        <taxon>Acestrorhamphinae</taxon>
        <taxon>Astyanax</taxon>
    </lineage>
</organism>
<dbReference type="Proteomes" id="UP000752171">
    <property type="component" value="Unassembled WGS sequence"/>
</dbReference>
<evidence type="ECO:0000313" key="3">
    <source>
        <dbReference type="EMBL" id="KAG9278211.1"/>
    </source>
</evidence>
<keyword evidence="1" id="KW-0175">Coiled coil</keyword>
<dbReference type="PANTHER" id="PTHR11505">
    <property type="entry name" value="L1 TRANSPOSABLE ELEMENT-RELATED"/>
    <property type="match status" value="1"/>
</dbReference>
<feature type="region of interest" description="Disordered" evidence="2">
    <location>
        <begin position="1"/>
        <end position="67"/>
    </location>
</feature>
<dbReference type="Gene3D" id="3.30.70.1820">
    <property type="entry name" value="L1 transposable element, RRM domain"/>
    <property type="match status" value="1"/>
</dbReference>
<feature type="coiled-coil region" evidence="1">
    <location>
        <begin position="106"/>
        <end position="147"/>
    </location>
</feature>
<evidence type="ECO:0000313" key="4">
    <source>
        <dbReference type="Proteomes" id="UP000752171"/>
    </source>
</evidence>
<protein>
    <recommendedName>
        <fullName evidence="5">L1 transposable element RRM domain-containing protein</fullName>
    </recommendedName>
</protein>
<dbReference type="AlphaFoldDB" id="A0A8T2MBH1"/>
<reference evidence="3 4" key="1">
    <citation type="submission" date="2021-07" db="EMBL/GenBank/DDBJ databases">
        <authorList>
            <person name="Imarazene B."/>
            <person name="Zahm M."/>
            <person name="Klopp C."/>
            <person name="Cabau C."/>
            <person name="Beille S."/>
            <person name="Jouanno E."/>
            <person name="Castinel A."/>
            <person name="Lluch J."/>
            <person name="Gil L."/>
            <person name="Kuchtly C."/>
            <person name="Lopez Roques C."/>
            <person name="Donnadieu C."/>
            <person name="Parrinello H."/>
            <person name="Journot L."/>
            <person name="Du K."/>
            <person name="Schartl M."/>
            <person name="Retaux S."/>
            <person name="Guiguen Y."/>
        </authorList>
    </citation>
    <scope>NUCLEOTIDE SEQUENCE [LARGE SCALE GENOMIC DNA]</scope>
    <source>
        <strain evidence="3">Pach_M1</strain>
        <tissue evidence="3">Testis</tissue>
    </source>
</reference>
<dbReference type="EMBL" id="JAICCE010000004">
    <property type="protein sequence ID" value="KAG9278211.1"/>
    <property type="molecule type" value="Genomic_DNA"/>
</dbReference>
<proteinExistence type="predicted"/>
<accession>A0A8T2MBH1</accession>
<sequence length="286" mass="33192">MASQNINKSLKPKVDSKKKETASNRDHGYAMDISTQNKRERGDSTPPTPCKTPGEKRLRSGEEEEGEEISLRDIMKGIVSLGEKVDSIEQQVTHTSVMLASLAKAVEFNANEVKECKAKVQEMEKQSEKLRKENADLKQRLREQERYRMRWCLRIQGLKEEKGEDIRAVVIQTLKHIVPESAARLEEDVDVVHRLGRKLENKQRNIVVLFTRRSMKEEVWKKSKKSSYCKELGIRFAEMLPKEDWEQRNRLWPQIDEARRAGKVAYFRGPFGYIDGRQIGLEGRHT</sequence>
<comment type="caution">
    <text evidence="3">The sequence shown here is derived from an EMBL/GenBank/DDBJ whole genome shotgun (WGS) entry which is preliminary data.</text>
</comment>
<dbReference type="InterPro" id="IPR004244">
    <property type="entry name" value="Transposase_22"/>
</dbReference>
<evidence type="ECO:0000256" key="2">
    <source>
        <dbReference type="SAM" id="MobiDB-lite"/>
    </source>
</evidence>